<dbReference type="Proteomes" id="UP001596150">
    <property type="component" value="Unassembled WGS sequence"/>
</dbReference>
<evidence type="ECO:0000313" key="2">
    <source>
        <dbReference type="Proteomes" id="UP001596150"/>
    </source>
</evidence>
<dbReference type="RefSeq" id="WP_266346310.1">
    <property type="nucleotide sequence ID" value="NZ_JAPKNH010000015.1"/>
</dbReference>
<organism evidence="1 2">
    <name type="scientific">Kaistia terrae</name>
    <dbReference type="NCBI Taxonomy" id="537017"/>
    <lineage>
        <taxon>Bacteria</taxon>
        <taxon>Pseudomonadati</taxon>
        <taxon>Pseudomonadota</taxon>
        <taxon>Alphaproteobacteria</taxon>
        <taxon>Hyphomicrobiales</taxon>
        <taxon>Kaistiaceae</taxon>
        <taxon>Kaistia</taxon>
    </lineage>
</organism>
<comment type="caution">
    <text evidence="1">The sequence shown here is derived from an EMBL/GenBank/DDBJ whole genome shotgun (WGS) entry which is preliminary data.</text>
</comment>
<sequence>MSRIATVGEFLNDGMGLGVHCLDCHRYVKLDLQPVAERFGRDYLIVGVDTPFRRSLKCSACGSRKMQMTLIAATPGVNGPLPR</sequence>
<protein>
    <submittedName>
        <fullName evidence="1">Uncharacterized protein</fullName>
    </submittedName>
</protein>
<evidence type="ECO:0000313" key="1">
    <source>
        <dbReference type="EMBL" id="MFC5519019.1"/>
    </source>
</evidence>
<keyword evidence="2" id="KW-1185">Reference proteome</keyword>
<accession>A0ABW0Q411</accession>
<reference evidence="2" key="1">
    <citation type="journal article" date="2019" name="Int. J. Syst. Evol. Microbiol.">
        <title>The Global Catalogue of Microorganisms (GCM) 10K type strain sequencing project: providing services to taxonomists for standard genome sequencing and annotation.</title>
        <authorList>
            <consortium name="The Broad Institute Genomics Platform"/>
            <consortium name="The Broad Institute Genome Sequencing Center for Infectious Disease"/>
            <person name="Wu L."/>
            <person name="Ma J."/>
        </authorList>
    </citation>
    <scope>NUCLEOTIDE SEQUENCE [LARGE SCALE GENOMIC DNA]</scope>
    <source>
        <strain evidence="2">KACC 12633</strain>
    </source>
</reference>
<proteinExistence type="predicted"/>
<gene>
    <name evidence="1" type="ORF">ACFPP9_24865</name>
</gene>
<name>A0ABW0Q411_9HYPH</name>
<dbReference type="EMBL" id="JBHSML010000031">
    <property type="protein sequence ID" value="MFC5519019.1"/>
    <property type="molecule type" value="Genomic_DNA"/>
</dbReference>